<accession>A0A1A9A1E9</accession>
<keyword evidence="2" id="KW-0378">Hydrolase</keyword>
<organism evidence="2 3">
    <name type="scientific">Micromonospora narathiwatensis</name>
    <dbReference type="NCBI Taxonomy" id="299146"/>
    <lineage>
        <taxon>Bacteria</taxon>
        <taxon>Bacillati</taxon>
        <taxon>Actinomycetota</taxon>
        <taxon>Actinomycetes</taxon>
        <taxon>Micromonosporales</taxon>
        <taxon>Micromonosporaceae</taxon>
        <taxon>Micromonospora</taxon>
    </lineage>
</organism>
<dbReference type="AlphaFoldDB" id="A0A1A9A1E9"/>
<protein>
    <submittedName>
        <fullName evidence="2">Dienelactone hydrolase</fullName>
    </submittedName>
</protein>
<dbReference type="Gene3D" id="3.40.50.1820">
    <property type="entry name" value="alpha/beta hydrolase"/>
    <property type="match status" value="1"/>
</dbReference>
<evidence type="ECO:0000313" key="2">
    <source>
        <dbReference type="EMBL" id="SBT50023.1"/>
    </source>
</evidence>
<dbReference type="SUPFAM" id="SSF53474">
    <property type="entry name" value="alpha/beta-Hydrolases"/>
    <property type="match status" value="1"/>
</dbReference>
<dbReference type="InterPro" id="IPR002925">
    <property type="entry name" value="Dienelactn_hydro"/>
</dbReference>
<dbReference type="PATRIC" id="fig|299146.4.peg.3756"/>
<gene>
    <name evidence="2" type="ORF">GA0070621_3628</name>
</gene>
<name>A0A1A9A1E9_9ACTN</name>
<evidence type="ECO:0000259" key="1">
    <source>
        <dbReference type="Pfam" id="PF01738"/>
    </source>
</evidence>
<reference evidence="2 3" key="1">
    <citation type="submission" date="2016-06" db="EMBL/GenBank/DDBJ databases">
        <authorList>
            <person name="Kjaerup R.B."/>
            <person name="Dalgaard T.S."/>
            <person name="Juul-Madsen H.R."/>
        </authorList>
    </citation>
    <scope>NUCLEOTIDE SEQUENCE [LARGE SCALE GENOMIC DNA]</scope>
    <source>
        <strain evidence="2 3">DSM 45248</strain>
    </source>
</reference>
<dbReference type="GO" id="GO:0016787">
    <property type="term" value="F:hydrolase activity"/>
    <property type="evidence" value="ECO:0007669"/>
    <property type="project" value="UniProtKB-KW"/>
</dbReference>
<keyword evidence="3" id="KW-1185">Reference proteome</keyword>
<feature type="domain" description="Dienelactone hydrolase" evidence="1">
    <location>
        <begin position="4"/>
        <end position="186"/>
    </location>
</feature>
<dbReference type="Proteomes" id="UP000198765">
    <property type="component" value="Chromosome I"/>
</dbReference>
<dbReference type="InterPro" id="IPR029058">
    <property type="entry name" value="AB_hydrolase_fold"/>
</dbReference>
<sequence length="188" mass="20012">MTEILLFHHALGQTPGFLEFADRWRGAGHTVHTPDLYEGATFESVEEGVAHAEGIGFGEIIRRGTAAAASLPERIVYAGVSLGVLPAQSLAQRRPGARGALLLESAVPPESFGGPWPAGVPAQLHAMADDELAEVPVMREVAGQIDAAELFLYPGGGHLFTDRGTKAYDEAATTLLLRRTLDFLDRVG</sequence>
<proteinExistence type="predicted"/>
<dbReference type="EMBL" id="LT594324">
    <property type="protein sequence ID" value="SBT50023.1"/>
    <property type="molecule type" value="Genomic_DNA"/>
</dbReference>
<evidence type="ECO:0000313" key="3">
    <source>
        <dbReference type="Proteomes" id="UP000198765"/>
    </source>
</evidence>
<dbReference type="Pfam" id="PF01738">
    <property type="entry name" value="DLH"/>
    <property type="match status" value="1"/>
</dbReference>